<accession>A0ABD6GL20</accession>
<dbReference type="PROSITE" id="PS00653">
    <property type="entry name" value="GLYCOSYL_HYDROL_F1_2"/>
    <property type="match status" value="1"/>
</dbReference>
<dbReference type="AlphaFoldDB" id="A0ABD6GL20"/>
<dbReference type="InterPro" id="IPR001360">
    <property type="entry name" value="Glyco_hydro_1"/>
</dbReference>
<dbReference type="InterPro" id="IPR033132">
    <property type="entry name" value="GH_1_N_CS"/>
</dbReference>
<feature type="binding site" evidence="10">
    <location>
        <position position="216"/>
    </location>
    <ligand>
        <name>substrate</name>
    </ligand>
</feature>
<reference evidence="15 16" key="1">
    <citation type="submission" date="2019-11" db="EMBL/GenBank/DDBJ databases">
        <title>Whole-genome sequencing of Allorhizobium vitis.</title>
        <authorList>
            <person name="Gan H.M."/>
            <person name="Savka M.A."/>
        </authorList>
    </citation>
    <scope>NUCLEOTIDE SEQUENCE [LARGE SCALE GENOMIC DNA]</scope>
    <source>
        <strain evidence="14 16">RF2/1</strain>
        <strain evidence="13 15">T1/7</strain>
    </source>
</reference>
<dbReference type="EMBL" id="MBFE02000001">
    <property type="protein sequence ID" value="MUO40450.1"/>
    <property type="molecule type" value="Genomic_DNA"/>
</dbReference>
<evidence type="ECO:0000256" key="9">
    <source>
        <dbReference type="PIRSR" id="PIRSR617736-1"/>
    </source>
</evidence>
<evidence type="ECO:0000256" key="10">
    <source>
        <dbReference type="PIRSR" id="PIRSR617736-2"/>
    </source>
</evidence>
<feature type="binding site" evidence="10">
    <location>
        <position position="71"/>
    </location>
    <ligand>
        <name>substrate</name>
    </ligand>
</feature>
<comment type="similarity">
    <text evidence="2 12">Belongs to the glycosyl hydrolase 1 family.</text>
</comment>
<dbReference type="FunFam" id="3.20.20.80:FF:000004">
    <property type="entry name" value="Beta-glucosidase 6-phospho-beta-glucosidase"/>
    <property type="match status" value="1"/>
</dbReference>
<evidence type="ECO:0000256" key="3">
    <source>
        <dbReference type="ARBA" id="ARBA00012744"/>
    </source>
</evidence>
<keyword evidence="15" id="KW-1185">Reference proteome</keyword>
<dbReference type="Gene3D" id="3.20.20.80">
    <property type="entry name" value="Glycosidases"/>
    <property type="match status" value="1"/>
</dbReference>
<evidence type="ECO:0000313" key="15">
    <source>
        <dbReference type="Proteomes" id="UP000179454"/>
    </source>
</evidence>
<dbReference type="InterPro" id="IPR018120">
    <property type="entry name" value="Glyco_hydro_1_AS"/>
</dbReference>
<keyword evidence="5" id="KW-0136">Cellulose degradation</keyword>
<dbReference type="EMBL" id="MBFA02000001">
    <property type="protein sequence ID" value="MUP08495.1"/>
    <property type="molecule type" value="Genomic_DNA"/>
</dbReference>
<dbReference type="SUPFAM" id="SSF51445">
    <property type="entry name" value="(Trans)glycosidases"/>
    <property type="match status" value="1"/>
</dbReference>
<evidence type="ECO:0000256" key="5">
    <source>
        <dbReference type="ARBA" id="ARBA00023001"/>
    </source>
</evidence>
<feature type="binding site" evidence="10">
    <location>
        <begin position="455"/>
        <end position="456"/>
    </location>
    <ligand>
        <name>substrate</name>
    </ligand>
</feature>
<evidence type="ECO:0000313" key="13">
    <source>
        <dbReference type="EMBL" id="MUO40450.1"/>
    </source>
</evidence>
<keyword evidence="8" id="KW-0624">Polysaccharide degradation</keyword>
<dbReference type="Proteomes" id="UP000179454">
    <property type="component" value="Unassembled WGS sequence"/>
</dbReference>
<evidence type="ECO:0000256" key="12">
    <source>
        <dbReference type="RuleBase" id="RU361175"/>
    </source>
</evidence>
<organism evidence="14 16">
    <name type="scientific">Agrobacterium vitis</name>
    <name type="common">Rhizobium vitis</name>
    <dbReference type="NCBI Taxonomy" id="373"/>
    <lineage>
        <taxon>Bacteria</taxon>
        <taxon>Pseudomonadati</taxon>
        <taxon>Pseudomonadota</taxon>
        <taxon>Alphaproteobacteria</taxon>
        <taxon>Hyphomicrobiales</taxon>
        <taxon>Rhizobiaceae</taxon>
        <taxon>Rhizobium/Agrobacterium group</taxon>
        <taxon>Agrobacterium</taxon>
    </lineage>
</organism>
<dbReference type="Proteomes" id="UP000179536">
    <property type="component" value="Unassembled WGS sequence"/>
</dbReference>
<protein>
    <recommendedName>
        <fullName evidence="3 12">Beta-glucosidase</fullName>
        <ecNumber evidence="3 12">3.2.1.21</ecNumber>
    </recommendedName>
</protein>
<evidence type="ECO:0000256" key="2">
    <source>
        <dbReference type="ARBA" id="ARBA00010838"/>
    </source>
</evidence>
<dbReference type="PROSITE" id="PS00572">
    <property type="entry name" value="GLYCOSYL_HYDROL_F1_1"/>
    <property type="match status" value="1"/>
</dbReference>
<evidence type="ECO:0000256" key="7">
    <source>
        <dbReference type="ARBA" id="ARBA00023295"/>
    </source>
</evidence>
<dbReference type="Pfam" id="PF00232">
    <property type="entry name" value="Glyco_hydro_1"/>
    <property type="match status" value="1"/>
</dbReference>
<comment type="caution">
    <text evidence="14">The sequence shown here is derived from an EMBL/GenBank/DDBJ whole genome shotgun (WGS) entry which is preliminary data.</text>
</comment>
<feature type="binding site" evidence="10">
    <location>
        <position position="342"/>
    </location>
    <ligand>
        <name>substrate</name>
    </ligand>
</feature>
<evidence type="ECO:0000256" key="8">
    <source>
        <dbReference type="ARBA" id="ARBA00023326"/>
    </source>
</evidence>
<evidence type="ECO:0000313" key="14">
    <source>
        <dbReference type="EMBL" id="MUP08495.1"/>
    </source>
</evidence>
<evidence type="ECO:0000256" key="6">
    <source>
        <dbReference type="ARBA" id="ARBA00023277"/>
    </source>
</evidence>
<gene>
    <name evidence="14" type="ORF">BBK91_001215</name>
    <name evidence="13" type="ORF">BBL17_001365</name>
</gene>
<dbReference type="InterPro" id="IPR017736">
    <property type="entry name" value="Glyco_hydro_1_beta-glucosidase"/>
</dbReference>
<evidence type="ECO:0000313" key="16">
    <source>
        <dbReference type="Proteomes" id="UP000179536"/>
    </source>
</evidence>
<keyword evidence="6" id="KW-0119">Carbohydrate metabolism</keyword>
<proteinExistence type="inferred from homology"/>
<keyword evidence="4 12" id="KW-0378">Hydrolase</keyword>
<feature type="binding site" evidence="10">
    <location>
        <position position="172"/>
    </location>
    <ligand>
        <name>substrate</name>
    </ligand>
</feature>
<evidence type="ECO:0000256" key="1">
    <source>
        <dbReference type="ARBA" id="ARBA00000448"/>
    </source>
</evidence>
<dbReference type="PANTHER" id="PTHR10353">
    <property type="entry name" value="GLYCOSYL HYDROLASE"/>
    <property type="match status" value="1"/>
</dbReference>
<dbReference type="InterPro" id="IPR017853">
    <property type="entry name" value="GH"/>
</dbReference>
<dbReference type="PRINTS" id="PR00131">
    <property type="entry name" value="GLHYDRLASE1"/>
</dbReference>
<comment type="catalytic activity">
    <reaction evidence="1 12">
        <text>Hydrolysis of terminal, non-reducing beta-D-glucosyl residues with release of beta-D-glucose.</text>
        <dbReference type="EC" id="3.2.1.21"/>
    </reaction>
</comment>
<dbReference type="GO" id="GO:0008422">
    <property type="term" value="F:beta-glucosidase activity"/>
    <property type="evidence" value="ECO:0007669"/>
    <property type="project" value="UniProtKB-EC"/>
</dbReference>
<evidence type="ECO:0000256" key="11">
    <source>
        <dbReference type="PROSITE-ProRule" id="PRU10055"/>
    </source>
</evidence>
<evidence type="ECO:0000256" key="4">
    <source>
        <dbReference type="ARBA" id="ARBA00022801"/>
    </source>
</evidence>
<feature type="active site" description="Nucleophile" evidence="9 11">
    <location>
        <position position="401"/>
    </location>
</feature>
<dbReference type="EC" id="3.2.1.21" evidence="3 12"/>
<dbReference type="NCBIfam" id="TIGR03356">
    <property type="entry name" value="BGL"/>
    <property type="match status" value="1"/>
</dbReference>
<dbReference type="GO" id="GO:0030245">
    <property type="term" value="P:cellulose catabolic process"/>
    <property type="evidence" value="ECO:0007669"/>
    <property type="project" value="UniProtKB-KW"/>
</dbReference>
<keyword evidence="7 12" id="KW-0326">Glycosidase</keyword>
<feature type="active site" description="Proton donor" evidence="9">
    <location>
        <position position="217"/>
    </location>
</feature>
<feature type="binding site" evidence="10">
    <location>
        <position position="448"/>
    </location>
    <ligand>
        <name>substrate</name>
    </ligand>
</feature>
<sequence length="494" mass="55563">MRMRLCSRWVISMRSRPRPRRLRAFIHRHGLTSGMSAPKSKLVLTFKVKKHIMSRSFPPDFLWGVAASAFQTEGAVHADGRGPSVWDVYSHTPGRTTNGDTADIACDHYHRYPEDIALMRGLGVKAYRLSTAWPRIFPSGSGQVNQRGLDFYDRVIDLALHEGIEPWICLHHWDMPVAVEDNGGWRNRDTAKIFADYAAVITRHFGDRVKRFAPINEPNVIPWVAYNVGRHAPGKQDYPSSLQAIHTLNLAHGYTVSAVRAEAPQAEVGNIVSLGPVRPHYDDAAHEEARILGDCLWRRVTVDPLWLGTYPEPIADAMQPFIQPGDMEAISQKMDFFGLNHYNPVFVGPNENTTFGVSETAPPTGMGPLTDVNWVVDPAAFLEQIRDTSARYGKPTIYITENGASYPDALGPDRKVIDNDRIAYFNGYLNALLDALDEGHDIRGYFAWSLMDNFEWGRGYSKRFGLVYVDYPTLQRIPKQSYHWLSGVIAANAL</sequence>
<name>A0ABD6GL20_AGRVI</name>
<dbReference type="PANTHER" id="PTHR10353:SF36">
    <property type="entry name" value="LP05116P"/>
    <property type="match status" value="1"/>
</dbReference>